<proteinExistence type="predicted"/>
<sequence>MRLIINLIIYLLISNYVFAQSKSLIDDINSERNKITNCYSKLENDTLVMGNSFIERRFKWNNGNIISIDITNKKTGKTIKINNDKSPDFTILNFNAKLRENSYASFVVEATPIVPAYLSSQITTKYEGIEVKRIFKIFPSSMGIACEYHLKKVSGNLQFSSVDFIVEQLSIENTKWTLEMVEFIDQTDHHNTYVKNDTILPDGTIKHVGNIMYMSSLVEEEGLYFLKESPCSMSQINYPGYDFVSKSNKGAVTINSVGLGVTSNDLRLNEWVKTYSYVVGVHNNQELGKKIALRSYQLNKRILRPDRDEMIMVNTWGDRNRDTKLNEKFILDELKEAHKFGFTHYQIDDGWQQGLSMNSGYKGERLWDSWSLEDWMPNKERFPNGFENILTLADSLGIKIGLWFHPTNENEYARWEQDADIVLNLYEKYGIKNFKIDGVKLPSKTADINLGRFFDKILISTNFDIVFNLDVTADNRYGYHYNNHLGNIFLENRYTDWKSYYPYKTLRNIWMLSNYLPPQKIQLEFLNKWRNKEAYGDKDLFAPANYSFDYTFAITLPAQPLAWFEVTGLPDEATTSIELFQQYKSVSSKLCNAQIFPIGNEPNGKTHTGFQFINSSREGYILVFRELNNVSNFNISSLLPSNTSVKFHKVLGNGSDFKTTTDYEGKISVNLDKANSFCLYKYAIE</sequence>
<gene>
    <name evidence="1" type="ORF">FUA24_03715</name>
</gene>
<evidence type="ECO:0000313" key="1">
    <source>
        <dbReference type="EMBL" id="TYA89250.1"/>
    </source>
</evidence>
<dbReference type="Gene3D" id="3.20.20.70">
    <property type="entry name" value="Aldolase class I"/>
    <property type="match status" value="1"/>
</dbReference>
<dbReference type="Proteomes" id="UP000323930">
    <property type="component" value="Unassembled WGS sequence"/>
</dbReference>
<organism evidence="1 2">
    <name type="scientific">Seonamhaeicola marinus</name>
    <dbReference type="NCBI Taxonomy" id="1912246"/>
    <lineage>
        <taxon>Bacteria</taxon>
        <taxon>Pseudomonadati</taxon>
        <taxon>Bacteroidota</taxon>
        <taxon>Flavobacteriia</taxon>
        <taxon>Flavobacteriales</taxon>
        <taxon>Flavobacteriaceae</taxon>
    </lineage>
</organism>
<dbReference type="SUPFAM" id="SSF51445">
    <property type="entry name" value="(Trans)glycosidases"/>
    <property type="match status" value="1"/>
</dbReference>
<dbReference type="AlphaFoldDB" id="A0A5D0J2K5"/>
<dbReference type="RefSeq" id="WP_148540117.1">
    <property type="nucleotide sequence ID" value="NZ_VSDQ01000241.1"/>
</dbReference>
<keyword evidence="2" id="KW-1185">Reference proteome</keyword>
<comment type="caution">
    <text evidence="1">The sequence shown here is derived from an EMBL/GenBank/DDBJ whole genome shotgun (WGS) entry which is preliminary data.</text>
</comment>
<dbReference type="Pfam" id="PF02065">
    <property type="entry name" value="Melibiase"/>
    <property type="match status" value="1"/>
</dbReference>
<protein>
    <submittedName>
        <fullName evidence="1">Alpha-galactosidase</fullName>
    </submittedName>
</protein>
<dbReference type="InterPro" id="IPR017853">
    <property type="entry name" value="GH"/>
</dbReference>
<name>A0A5D0J2K5_9FLAO</name>
<accession>A0A5D0J2K5</accession>
<dbReference type="EMBL" id="VSDQ01000241">
    <property type="protein sequence ID" value="TYA89250.1"/>
    <property type="molecule type" value="Genomic_DNA"/>
</dbReference>
<reference evidence="1 2" key="1">
    <citation type="submission" date="2019-08" db="EMBL/GenBank/DDBJ databases">
        <title>Seonamhaeicola sediminis sp. nov., isolated from marine sediment.</title>
        <authorList>
            <person name="Cao W.R."/>
        </authorList>
    </citation>
    <scope>NUCLEOTIDE SEQUENCE [LARGE SCALE GENOMIC DNA]</scope>
    <source>
        <strain evidence="1 2">B011</strain>
    </source>
</reference>
<evidence type="ECO:0000313" key="2">
    <source>
        <dbReference type="Proteomes" id="UP000323930"/>
    </source>
</evidence>
<dbReference type="OrthoDB" id="9779211at2"/>
<dbReference type="InterPro" id="IPR013785">
    <property type="entry name" value="Aldolase_TIM"/>
</dbReference>